<keyword evidence="3 6" id="KW-0812">Transmembrane</keyword>
<evidence type="ECO:0000256" key="2">
    <source>
        <dbReference type="ARBA" id="ARBA00022475"/>
    </source>
</evidence>
<dbReference type="Pfam" id="PF01810">
    <property type="entry name" value="LysE"/>
    <property type="match status" value="1"/>
</dbReference>
<proteinExistence type="predicted"/>
<evidence type="ECO:0000313" key="7">
    <source>
        <dbReference type="EMBL" id="QEA05968.1"/>
    </source>
</evidence>
<comment type="subcellular location">
    <subcellularLocation>
        <location evidence="1">Cell membrane</location>
        <topology evidence="1">Multi-pass membrane protein</topology>
    </subcellularLocation>
</comment>
<feature type="transmembrane region" description="Helical" evidence="6">
    <location>
        <begin position="6"/>
        <end position="29"/>
    </location>
</feature>
<name>A0A5B8RDD9_9ZZZZ</name>
<dbReference type="EMBL" id="MN079118">
    <property type="protein sequence ID" value="QEA05968.1"/>
    <property type="molecule type" value="Genomic_DNA"/>
</dbReference>
<dbReference type="GO" id="GO:0005886">
    <property type="term" value="C:plasma membrane"/>
    <property type="evidence" value="ECO:0007669"/>
    <property type="project" value="UniProtKB-SubCell"/>
</dbReference>
<dbReference type="PIRSF" id="PIRSF006324">
    <property type="entry name" value="LeuE"/>
    <property type="match status" value="1"/>
</dbReference>
<gene>
    <name evidence="7" type="primary">rhtB_3</name>
    <name evidence="7" type="ORF">KBTEX_02297</name>
</gene>
<dbReference type="PANTHER" id="PTHR30086:SF20">
    <property type="entry name" value="ARGININE EXPORTER PROTEIN ARGO-RELATED"/>
    <property type="match status" value="1"/>
</dbReference>
<keyword evidence="2" id="KW-1003">Cell membrane</keyword>
<organism evidence="7">
    <name type="scientific">uncultured organism</name>
    <dbReference type="NCBI Taxonomy" id="155900"/>
    <lineage>
        <taxon>unclassified sequences</taxon>
        <taxon>environmental samples</taxon>
    </lineage>
</organism>
<reference evidence="7" key="1">
    <citation type="submission" date="2019-06" db="EMBL/GenBank/DDBJ databases">
        <authorList>
            <person name="Murdoch R.W."/>
            <person name="Fathepure B."/>
        </authorList>
    </citation>
    <scope>NUCLEOTIDE SEQUENCE</scope>
</reference>
<accession>A0A5B8RDD9</accession>
<dbReference type="AlphaFoldDB" id="A0A5B8RDD9"/>
<keyword evidence="5 6" id="KW-0472">Membrane</keyword>
<feature type="transmembrane region" description="Helical" evidence="6">
    <location>
        <begin position="147"/>
        <end position="173"/>
    </location>
</feature>
<evidence type="ECO:0000256" key="6">
    <source>
        <dbReference type="SAM" id="Phobius"/>
    </source>
</evidence>
<sequence>MTGIEALAAFTVTAGLITLTPGLDTALVLRTAAVEGGRRALCAGLGVAAGCLAWGLAVALGLGAVLAASELAYTVLRWTGAAYLVWLGIRLIRGAGAGPDVQDAVTGPHTGAPGWFLRGLTTNLLNPKVGVFYVTFLPQFVPAGADVVVFSALLATVHAVEGIAWFTLLVAATRPLTAALRRPRMTRVLDTVTGGVLLAFGLRLVTGSPRA</sequence>
<dbReference type="PANTHER" id="PTHR30086">
    <property type="entry name" value="ARGININE EXPORTER PROTEIN ARGO"/>
    <property type="match status" value="1"/>
</dbReference>
<evidence type="ECO:0000256" key="4">
    <source>
        <dbReference type="ARBA" id="ARBA00022989"/>
    </source>
</evidence>
<feature type="transmembrane region" description="Helical" evidence="6">
    <location>
        <begin position="41"/>
        <end position="68"/>
    </location>
</feature>
<evidence type="ECO:0000256" key="1">
    <source>
        <dbReference type="ARBA" id="ARBA00004651"/>
    </source>
</evidence>
<keyword evidence="4 6" id="KW-1133">Transmembrane helix</keyword>
<evidence type="ECO:0000256" key="5">
    <source>
        <dbReference type="ARBA" id="ARBA00023136"/>
    </source>
</evidence>
<protein>
    <submittedName>
        <fullName evidence="7">Homoserine/homoserine lactone efflux protein</fullName>
    </submittedName>
</protein>
<feature type="transmembrane region" description="Helical" evidence="6">
    <location>
        <begin position="185"/>
        <end position="205"/>
    </location>
</feature>
<evidence type="ECO:0000256" key="3">
    <source>
        <dbReference type="ARBA" id="ARBA00022692"/>
    </source>
</evidence>
<dbReference type="GO" id="GO:0015171">
    <property type="term" value="F:amino acid transmembrane transporter activity"/>
    <property type="evidence" value="ECO:0007669"/>
    <property type="project" value="TreeGrafter"/>
</dbReference>
<dbReference type="InterPro" id="IPR001123">
    <property type="entry name" value="LeuE-type"/>
</dbReference>